<sequence>MKRKRQLTEAGHKKIVEGNFNRWMKRAHECHGDRFDYSSTAEAFETSKRPKVPINCPEHGGFMVAPGLHITNDAGGCPDCASELKSKIKSQMYLERYREWLAERLPENVEVVGEFKGPNASLQLMCKKHGTIKTTKAVYLKNSNSHGCDACARDATIASRLLALDDVRDELADDLPNHIHLLGLRRGESGTRLQMKCDRHGEFETTKGSAMGAVYYCHECAREMAGFTNHRLLRLIETGEAGVLTEIGVMIVKVFEISAIKVGVTTRSLTKRYAWHLNEVVWSAILSERDAYVLEARIHRLCRDWYDPRIFYAGMRNGKRWGGDTEIYYLERAQFIVETAKCQLQILLAEEVDYQRELGVMNAKIVERDSINVSRPKDLTNLPVAVVGVDPVTLEIVHEFESLTDATRAGFRNVSMVIDPNNSRTISNGLRFFRKDKFDPSSIEPLTRVQHGYPVRCIERDEHFWNAADAASIMISRGLSVSPSHITSVCNRKRSVAGGYTWEPSELSEEGIASYNEQHAKDVAPKTPPNARKCVRAFAAETGQYVGEYPSRTAAADALGLSHAGVITNAIKHRSGIANGYRFEES</sequence>
<evidence type="ECO:0000313" key="2">
    <source>
        <dbReference type="Proteomes" id="UP000284407"/>
    </source>
</evidence>
<dbReference type="AlphaFoldDB" id="A0A420DUF0"/>
<reference evidence="1 2" key="1">
    <citation type="submission" date="2018-09" db="EMBL/GenBank/DDBJ databases">
        <title>Genomic Encyclopedia of Archaeal and Bacterial Type Strains, Phase II (KMG-II): from individual species to whole genera.</title>
        <authorList>
            <person name="Goeker M."/>
        </authorList>
    </citation>
    <scope>NUCLEOTIDE SEQUENCE [LARGE SCALE GENOMIC DNA]</scope>
    <source>
        <strain evidence="1 2">DSM 11458</strain>
    </source>
</reference>
<protein>
    <submittedName>
        <fullName evidence="1">Uncharacterized protein</fullName>
    </submittedName>
</protein>
<comment type="caution">
    <text evidence="1">The sequence shown here is derived from an EMBL/GenBank/DDBJ whole genome shotgun (WGS) entry which is preliminary data.</text>
</comment>
<keyword evidence="2" id="KW-1185">Reference proteome</keyword>
<evidence type="ECO:0000313" key="1">
    <source>
        <dbReference type="EMBL" id="RKE97882.1"/>
    </source>
</evidence>
<gene>
    <name evidence="1" type="ORF">C8N30_2513</name>
</gene>
<proteinExistence type="predicted"/>
<dbReference type="Proteomes" id="UP000284407">
    <property type="component" value="Unassembled WGS sequence"/>
</dbReference>
<dbReference type="InterPro" id="IPR036388">
    <property type="entry name" value="WH-like_DNA-bd_sf"/>
</dbReference>
<dbReference type="EMBL" id="RAQK01000001">
    <property type="protein sequence ID" value="RKE97882.1"/>
    <property type="molecule type" value="Genomic_DNA"/>
</dbReference>
<organism evidence="1 2">
    <name type="scientific">Sulfitobacter guttiformis</name>
    <dbReference type="NCBI Taxonomy" id="74349"/>
    <lineage>
        <taxon>Bacteria</taxon>
        <taxon>Pseudomonadati</taxon>
        <taxon>Pseudomonadota</taxon>
        <taxon>Alphaproteobacteria</taxon>
        <taxon>Rhodobacterales</taxon>
        <taxon>Roseobacteraceae</taxon>
        <taxon>Sulfitobacter</taxon>
    </lineage>
</organism>
<name>A0A420DUF0_9RHOB</name>
<dbReference type="OrthoDB" id="7812465at2"/>
<accession>A0A420DUF0</accession>
<dbReference type="Gene3D" id="1.10.10.10">
    <property type="entry name" value="Winged helix-like DNA-binding domain superfamily/Winged helix DNA-binding domain"/>
    <property type="match status" value="1"/>
</dbReference>
<dbReference type="RefSeq" id="WP_025061267.1">
    <property type="nucleotide sequence ID" value="NZ_RAQK01000001.1"/>
</dbReference>